<keyword evidence="3" id="KW-1185">Reference proteome</keyword>
<dbReference type="KEGG" id="mpp:MICPUCDRAFT_64813"/>
<reference evidence="2 3" key="1">
    <citation type="journal article" date="2009" name="Science">
        <title>Green evolution and dynamic adaptations revealed by genomes of the marine picoeukaryotes Micromonas.</title>
        <authorList>
            <person name="Worden A.Z."/>
            <person name="Lee J.H."/>
            <person name="Mock T."/>
            <person name="Rouze P."/>
            <person name="Simmons M.P."/>
            <person name="Aerts A.L."/>
            <person name="Allen A.E."/>
            <person name="Cuvelier M.L."/>
            <person name="Derelle E."/>
            <person name="Everett M.V."/>
            <person name="Foulon E."/>
            <person name="Grimwood J."/>
            <person name="Gundlach H."/>
            <person name="Henrissat B."/>
            <person name="Napoli C."/>
            <person name="McDonald S.M."/>
            <person name="Parker M.S."/>
            <person name="Rombauts S."/>
            <person name="Salamov A."/>
            <person name="Von Dassow P."/>
            <person name="Badger J.H."/>
            <person name="Coutinho P.M."/>
            <person name="Demir E."/>
            <person name="Dubchak I."/>
            <person name="Gentemann C."/>
            <person name="Eikrem W."/>
            <person name="Gready J.E."/>
            <person name="John U."/>
            <person name="Lanier W."/>
            <person name="Lindquist E.A."/>
            <person name="Lucas S."/>
            <person name="Mayer K.F."/>
            <person name="Moreau H."/>
            <person name="Not F."/>
            <person name="Otillar R."/>
            <person name="Panaud O."/>
            <person name="Pangilinan J."/>
            <person name="Paulsen I."/>
            <person name="Piegu B."/>
            <person name="Poliakov A."/>
            <person name="Robbens S."/>
            <person name="Schmutz J."/>
            <person name="Toulza E."/>
            <person name="Wyss T."/>
            <person name="Zelensky A."/>
            <person name="Zhou K."/>
            <person name="Armbrust E.V."/>
            <person name="Bhattacharya D."/>
            <person name="Goodenough U.W."/>
            <person name="Van de Peer Y."/>
            <person name="Grigoriev I.V."/>
        </authorList>
    </citation>
    <scope>NUCLEOTIDE SEQUENCE [LARGE SCALE GENOMIC DNA]</scope>
    <source>
        <strain evidence="2 3">CCMP1545</strain>
    </source>
</reference>
<gene>
    <name evidence="2" type="ORF">MICPUCDRAFT_64813</name>
</gene>
<evidence type="ECO:0000313" key="2">
    <source>
        <dbReference type="EMBL" id="EEH59488.1"/>
    </source>
</evidence>
<accession>C1ML48</accession>
<dbReference type="RefSeq" id="XP_003056112.1">
    <property type="nucleotide sequence ID" value="XM_003056066.1"/>
</dbReference>
<evidence type="ECO:0000313" key="3">
    <source>
        <dbReference type="Proteomes" id="UP000001876"/>
    </source>
</evidence>
<feature type="compositionally biased region" description="Low complexity" evidence="1">
    <location>
        <begin position="45"/>
        <end position="65"/>
    </location>
</feature>
<dbReference type="Proteomes" id="UP000001876">
    <property type="component" value="Unassembled WGS sequence"/>
</dbReference>
<feature type="region of interest" description="Disordered" evidence="1">
    <location>
        <begin position="45"/>
        <end position="86"/>
    </location>
</feature>
<protein>
    <submittedName>
        <fullName evidence="2">Predicted protein</fullName>
    </submittedName>
</protein>
<dbReference type="AlphaFoldDB" id="C1ML48"/>
<dbReference type="GeneID" id="9681559"/>
<evidence type="ECO:0000256" key="1">
    <source>
        <dbReference type="SAM" id="MobiDB-lite"/>
    </source>
</evidence>
<name>C1ML48_MICPC</name>
<organism evidence="3">
    <name type="scientific">Micromonas pusilla (strain CCMP1545)</name>
    <name type="common">Picoplanktonic green alga</name>
    <dbReference type="NCBI Taxonomy" id="564608"/>
    <lineage>
        <taxon>Eukaryota</taxon>
        <taxon>Viridiplantae</taxon>
        <taxon>Chlorophyta</taxon>
        <taxon>Mamiellophyceae</taxon>
        <taxon>Mamiellales</taxon>
        <taxon>Mamiellaceae</taxon>
        <taxon>Micromonas</taxon>
    </lineage>
</organism>
<proteinExistence type="predicted"/>
<sequence>MRKKRAISAVMLRRRESWCSEYFIPLWRRRLRALSDARSAELARGGAGWVQSLQSHSRVSSSSRAPSRHAPTHPAALAAQPSCHHVPAVVRHRRPDVFLREGPEAIRDPSWSRDSVRP</sequence>
<dbReference type="EMBL" id="GG663736">
    <property type="protein sequence ID" value="EEH59488.1"/>
    <property type="molecule type" value="Genomic_DNA"/>
</dbReference>